<keyword evidence="3" id="KW-0540">Nuclease</keyword>
<proteinExistence type="predicted"/>
<keyword evidence="2" id="KW-1277">Toxin-antitoxin system</keyword>
<name>A0A3S9P058_9BACT</name>
<dbReference type="OrthoDB" id="955324at2"/>
<dbReference type="GO" id="GO:0016787">
    <property type="term" value="F:hydrolase activity"/>
    <property type="evidence" value="ECO:0007669"/>
    <property type="project" value="UniProtKB-KW"/>
</dbReference>
<organism evidence="6 7">
    <name type="scientific">Flammeovirga pectinis</name>
    <dbReference type="NCBI Taxonomy" id="2494373"/>
    <lineage>
        <taxon>Bacteria</taxon>
        <taxon>Pseudomonadati</taxon>
        <taxon>Bacteroidota</taxon>
        <taxon>Cytophagia</taxon>
        <taxon>Cytophagales</taxon>
        <taxon>Flammeovirgaceae</taxon>
        <taxon>Flammeovirga</taxon>
    </lineage>
</organism>
<gene>
    <name evidence="6" type="ORF">EI427_04755</name>
</gene>
<evidence type="ECO:0000313" key="7">
    <source>
        <dbReference type="Proteomes" id="UP000267268"/>
    </source>
</evidence>
<accession>A0A3S9P058</accession>
<dbReference type="GO" id="GO:0000166">
    <property type="term" value="F:nucleotide binding"/>
    <property type="evidence" value="ECO:0007669"/>
    <property type="project" value="UniProtKB-KW"/>
</dbReference>
<keyword evidence="5" id="KW-0378">Hydrolase</keyword>
<dbReference type="GO" id="GO:0004540">
    <property type="term" value="F:RNA nuclease activity"/>
    <property type="evidence" value="ECO:0007669"/>
    <property type="project" value="InterPro"/>
</dbReference>
<keyword evidence="7" id="KW-1185">Reference proteome</keyword>
<dbReference type="Pfam" id="PF01934">
    <property type="entry name" value="HepT-like"/>
    <property type="match status" value="1"/>
</dbReference>
<dbReference type="InterPro" id="IPR051813">
    <property type="entry name" value="HepT_RNase_toxin"/>
</dbReference>
<evidence type="ECO:0000313" key="6">
    <source>
        <dbReference type="EMBL" id="AZQ61562.1"/>
    </source>
</evidence>
<dbReference type="InterPro" id="IPR008201">
    <property type="entry name" value="HepT-like"/>
</dbReference>
<evidence type="ECO:0000256" key="2">
    <source>
        <dbReference type="ARBA" id="ARBA00022649"/>
    </source>
</evidence>
<dbReference type="AlphaFoldDB" id="A0A3S9P058"/>
<dbReference type="RefSeq" id="WP_126612173.1">
    <property type="nucleotide sequence ID" value="NZ_CP034562.1"/>
</dbReference>
<dbReference type="EMBL" id="CP034562">
    <property type="protein sequence ID" value="AZQ61562.1"/>
    <property type="molecule type" value="Genomic_DNA"/>
</dbReference>
<evidence type="ECO:0000256" key="3">
    <source>
        <dbReference type="ARBA" id="ARBA00022722"/>
    </source>
</evidence>
<evidence type="ECO:0000256" key="4">
    <source>
        <dbReference type="ARBA" id="ARBA00022741"/>
    </source>
</evidence>
<dbReference type="PANTHER" id="PTHR34139:SF1">
    <property type="entry name" value="RNASE MJ1380-RELATED"/>
    <property type="match status" value="1"/>
</dbReference>
<evidence type="ECO:0000256" key="5">
    <source>
        <dbReference type="ARBA" id="ARBA00022801"/>
    </source>
</evidence>
<keyword evidence="4" id="KW-0547">Nucleotide-binding</keyword>
<keyword evidence="1" id="KW-0597">Phosphoprotein</keyword>
<sequence>MDNKTLKWLFDIKIAIEEIESYFSDIPKDFFVYRENIMLKRAIERDLEIIGEAMNRIIKSTPLIQDQITSAKSVIGLRNQVIHAYDNISDEMIWSVLIKHLPILKKEIEVLINDFNISKK</sequence>
<protein>
    <submittedName>
        <fullName evidence="6">DUF86 domain-containing protein</fullName>
    </submittedName>
</protein>
<dbReference type="KEGG" id="fll:EI427_04755"/>
<dbReference type="GO" id="GO:0110001">
    <property type="term" value="C:toxin-antitoxin complex"/>
    <property type="evidence" value="ECO:0007669"/>
    <property type="project" value="InterPro"/>
</dbReference>
<reference evidence="6 7" key="1">
    <citation type="submission" date="2018-12" db="EMBL/GenBank/DDBJ databases">
        <title>Flammeovirga pectinis sp. nov., isolated from the gut of the Korean scallop, Patinopecten yessoensis.</title>
        <authorList>
            <person name="Bae J.-W."/>
            <person name="Jeong Y.-S."/>
            <person name="Kang W."/>
        </authorList>
    </citation>
    <scope>NUCLEOTIDE SEQUENCE [LARGE SCALE GENOMIC DNA]</scope>
    <source>
        <strain evidence="6 7">L12M1</strain>
    </source>
</reference>
<dbReference type="PANTHER" id="PTHR34139">
    <property type="entry name" value="UPF0331 PROTEIN MJ0127"/>
    <property type="match status" value="1"/>
</dbReference>
<dbReference type="Proteomes" id="UP000267268">
    <property type="component" value="Chromosome 1"/>
</dbReference>
<evidence type="ECO:0000256" key="1">
    <source>
        <dbReference type="ARBA" id="ARBA00022553"/>
    </source>
</evidence>